<dbReference type="Proteomes" id="UP000199286">
    <property type="component" value="Unassembled WGS sequence"/>
</dbReference>
<gene>
    <name evidence="1" type="ORF">SAMN05444340_11093</name>
</gene>
<dbReference type="AlphaFoldDB" id="A0A1H3KT62"/>
<protein>
    <submittedName>
        <fullName evidence="1">Mu-like prophage I protein</fullName>
    </submittedName>
</protein>
<organism evidence="1 2">
    <name type="scientific">Citreimonas salinaria</name>
    <dbReference type="NCBI Taxonomy" id="321339"/>
    <lineage>
        <taxon>Bacteria</taxon>
        <taxon>Pseudomonadati</taxon>
        <taxon>Pseudomonadota</taxon>
        <taxon>Alphaproteobacteria</taxon>
        <taxon>Rhodobacterales</taxon>
        <taxon>Roseobacteraceae</taxon>
        <taxon>Citreimonas</taxon>
    </lineage>
</organism>
<reference evidence="1 2" key="1">
    <citation type="submission" date="2016-10" db="EMBL/GenBank/DDBJ databases">
        <authorList>
            <person name="de Groot N.N."/>
        </authorList>
    </citation>
    <scope>NUCLEOTIDE SEQUENCE [LARGE SCALE GENOMIC DNA]</scope>
    <source>
        <strain evidence="1 2">DSM 26880</strain>
    </source>
</reference>
<dbReference type="InterPro" id="IPR012106">
    <property type="entry name" value="Phage_Mu_Gp1"/>
</dbReference>
<dbReference type="Pfam" id="PF10123">
    <property type="entry name" value="Mu-like_Pro"/>
    <property type="match status" value="1"/>
</dbReference>
<accession>A0A1H3KT62</accession>
<dbReference type="OrthoDB" id="7306769at2"/>
<name>A0A1H3KT62_9RHOB</name>
<keyword evidence="2" id="KW-1185">Reference proteome</keyword>
<dbReference type="STRING" id="321339.SAMN05444340_11093"/>
<proteinExistence type="predicted"/>
<dbReference type="RefSeq" id="WP_089883852.1">
    <property type="nucleotide sequence ID" value="NZ_FNPF01000010.1"/>
</dbReference>
<evidence type="ECO:0000313" key="1">
    <source>
        <dbReference type="EMBL" id="SDY55301.1"/>
    </source>
</evidence>
<evidence type="ECO:0000313" key="2">
    <source>
        <dbReference type="Proteomes" id="UP000199286"/>
    </source>
</evidence>
<dbReference type="EMBL" id="FNPF01000010">
    <property type="protein sequence ID" value="SDY55301.1"/>
    <property type="molecule type" value="Genomic_DNA"/>
</dbReference>
<dbReference type="PIRSF" id="PIRSF016624">
    <property type="entry name" value="Mu_prophg_I"/>
    <property type="match status" value="1"/>
</dbReference>
<sequence>MSRSATLIALSAITQPDPQPGVAPEWLRLFPKGKQAAADGRGPWFYENATALTEASFAAPGRIHVDVDHGTMPGAKGGDTRAYGYIGEMEEREDGLWGRVEWTAAGQALMEDRAYWGVSPVFLNAKDGRITRIVSVAITNRPALRQLTALTFTDEGEDGMDFRAMVAEMVGLTADASDEDIAAALKKKMGADAAETTEALTALSEVRDALGVEDGATRTELVATVKALRAGAGEAGEQLAALSAQVKAMQDGDKKRTAEAFVDKAIADKRAGVKPAREHYVALHMENPARAEAMVAGLPQLGESALSALPPGGGEQLTALSADQRQVADMLGLEPETYLAQLKADAKAKETV</sequence>